<evidence type="ECO:0000256" key="8">
    <source>
        <dbReference type="PROSITE-ProRule" id="PRU00169"/>
    </source>
</evidence>
<feature type="modified residue" description="4-aspartylphosphate" evidence="8">
    <location>
        <position position="55"/>
    </location>
</feature>
<comment type="subcellular location">
    <subcellularLocation>
        <location evidence="1">Cytoplasm</location>
    </subcellularLocation>
</comment>
<feature type="domain" description="Response regulatory" evidence="10">
    <location>
        <begin position="3"/>
        <end position="121"/>
    </location>
</feature>
<dbReference type="SMART" id="SM00448">
    <property type="entry name" value="REC"/>
    <property type="match status" value="1"/>
</dbReference>
<dbReference type="SUPFAM" id="SSF46894">
    <property type="entry name" value="C-terminal effector domain of the bipartite response regulators"/>
    <property type="match status" value="1"/>
</dbReference>
<dbReference type="PANTHER" id="PTHR43214:SF1">
    <property type="entry name" value="TRANSCRIPTIONAL REGULATORY PROTEIN COMA"/>
    <property type="match status" value="1"/>
</dbReference>
<dbReference type="SUPFAM" id="SSF52172">
    <property type="entry name" value="CheY-like"/>
    <property type="match status" value="1"/>
</dbReference>
<evidence type="ECO:0000256" key="7">
    <source>
        <dbReference type="ARBA" id="ARBA00023163"/>
    </source>
</evidence>
<dbReference type="InterPro" id="IPR039420">
    <property type="entry name" value="WalR-like"/>
</dbReference>
<reference evidence="11 14" key="1">
    <citation type="submission" date="2014-11" db="EMBL/GenBank/DDBJ databases">
        <title>Draft Genome Sequences of Nine Bacillus subtilis Strains that Form Spores with High Heat-Resistance.</title>
        <authorList>
            <person name="Krawcyk A.O."/>
            <person name="Berendsen E.M."/>
            <person name="de Jong A."/>
            <person name="Holsappel S."/>
            <person name="Eijlander R.T."/>
            <person name="Wells-Bennik M."/>
            <person name="Kuipers O.P."/>
        </authorList>
    </citation>
    <scope>NUCLEOTIDE SEQUENCE [LARGE SCALE GENOMIC DNA]</scope>
    <source>
        <strain evidence="11 14">B4067</strain>
    </source>
</reference>
<reference evidence="13" key="2">
    <citation type="submission" date="2020-08" db="EMBL/GenBank/DDBJ databases">
        <title>Complete Genome Sequence of type-strain Bacillus subtilis subsp. subtilis DSM10T.</title>
        <authorList>
            <person name="Lilge L."/>
            <person name="Hertel R."/>
            <person name="Morabbi Heravi K."/>
            <person name="Henkel M."/>
            <person name="Commichau F.M."/>
            <person name="Hausmann R."/>
        </authorList>
    </citation>
    <scope>NUCLEOTIDE SEQUENCE [LARGE SCALE GENOMIC DNA]</scope>
    <source>
        <strain evidence="13">DSM 10</strain>
    </source>
</reference>
<protein>
    <submittedName>
        <fullName evidence="12">Two-component system response regulator ComA</fullName>
    </submittedName>
</protein>
<evidence type="ECO:0000256" key="6">
    <source>
        <dbReference type="ARBA" id="ARBA00023125"/>
    </source>
</evidence>
<dbReference type="GO" id="GO:0003677">
    <property type="term" value="F:DNA binding"/>
    <property type="evidence" value="ECO:0007669"/>
    <property type="project" value="UniProtKB-KW"/>
</dbReference>
<dbReference type="Proteomes" id="UP000031970">
    <property type="component" value="Unassembled WGS sequence"/>
</dbReference>
<dbReference type="GO" id="GO:0006355">
    <property type="term" value="P:regulation of DNA-templated transcription"/>
    <property type="evidence" value="ECO:0007669"/>
    <property type="project" value="InterPro"/>
</dbReference>
<evidence type="ECO:0000313" key="14">
    <source>
        <dbReference type="Proteomes" id="UP000031970"/>
    </source>
</evidence>
<keyword evidence="5" id="KW-0805">Transcription regulation</keyword>
<evidence type="ECO:0000313" key="11">
    <source>
        <dbReference type="EMBL" id="KIL33555.1"/>
    </source>
</evidence>
<keyword evidence="4" id="KW-0902">Two-component regulatory system</keyword>
<evidence type="ECO:0000256" key="4">
    <source>
        <dbReference type="ARBA" id="ARBA00023012"/>
    </source>
</evidence>
<dbReference type="GO" id="GO:0000160">
    <property type="term" value="P:phosphorelay signal transduction system"/>
    <property type="evidence" value="ECO:0007669"/>
    <property type="project" value="UniProtKB-KW"/>
</dbReference>
<feature type="domain" description="HTH luxR-type" evidence="9">
    <location>
        <begin position="147"/>
        <end position="212"/>
    </location>
</feature>
<dbReference type="InterPro" id="IPR011006">
    <property type="entry name" value="CheY-like_superfamily"/>
</dbReference>
<dbReference type="InterPro" id="IPR001789">
    <property type="entry name" value="Sig_transdc_resp-reg_receiver"/>
</dbReference>
<dbReference type="EMBL" id="JAEPVU010000013">
    <property type="protein sequence ID" value="MBK5974602.1"/>
    <property type="molecule type" value="Genomic_DNA"/>
</dbReference>
<dbReference type="Pfam" id="PF00196">
    <property type="entry name" value="GerE"/>
    <property type="match status" value="1"/>
</dbReference>
<evidence type="ECO:0000256" key="1">
    <source>
        <dbReference type="ARBA" id="ARBA00004496"/>
    </source>
</evidence>
<dbReference type="Gene3D" id="3.40.50.2300">
    <property type="match status" value="1"/>
</dbReference>
<proteinExistence type="predicted"/>
<dbReference type="OMA" id="HKDNACA"/>
<dbReference type="PROSITE" id="PS50043">
    <property type="entry name" value="HTH_LUXR_2"/>
    <property type="match status" value="1"/>
</dbReference>
<name>A0A1D8FLL5_BACIU</name>
<dbReference type="Gene3D" id="1.10.10.10">
    <property type="entry name" value="Winged helix-like DNA-binding domain superfamily/Winged helix DNA-binding domain"/>
    <property type="match status" value="1"/>
</dbReference>
<dbReference type="CDD" id="cd06170">
    <property type="entry name" value="LuxR_C_like"/>
    <property type="match status" value="1"/>
</dbReference>
<dbReference type="PRINTS" id="PR00038">
    <property type="entry name" value="HTHLUXR"/>
</dbReference>
<dbReference type="RefSeq" id="WP_003220716.1">
    <property type="nucleotide sequence ID" value="NZ_AP019714.1"/>
</dbReference>
<sequence length="214" mass="24129">MKKILVIDDHPAVMEGTKTILETDSNLSVDCLSPEPSEQFIKQHDFSSYDLILMDLNLGGEVNGMELSKQILQENPHCKIIVYTGYEVEDYFEEAIRAGLHGAISKTESKEKITQYIYHVLNGEILVDFAYFKQLMTQQKTKPAPSSQKEQDVLTPRECLILQEVEKGFTNQEIADALHLSKRSIEYSLTSIFNKLNVGSRTEAVLIAKSDGVL</sequence>
<gene>
    <name evidence="12" type="primary">comA</name>
    <name evidence="11" type="ORF">B4067_3559</name>
    <name evidence="12" type="ORF">H9S96_16705</name>
    <name evidence="13" type="ORF">H9S96_17110</name>
</gene>
<evidence type="ECO:0000259" key="10">
    <source>
        <dbReference type="PROSITE" id="PS50110"/>
    </source>
</evidence>
<accession>A0A1D8FLL5</accession>
<keyword evidence="6" id="KW-0238">DNA-binding</keyword>
<dbReference type="InterPro" id="IPR000792">
    <property type="entry name" value="Tscrpt_reg_LuxR_C"/>
</dbReference>
<dbReference type="SMART" id="SM00421">
    <property type="entry name" value="HTH_LUXR"/>
    <property type="match status" value="1"/>
</dbReference>
<organism evidence="12 15">
    <name type="scientific">Bacillus subtilis subsp. subtilis</name>
    <dbReference type="NCBI Taxonomy" id="135461"/>
    <lineage>
        <taxon>Bacteria</taxon>
        <taxon>Bacillati</taxon>
        <taxon>Bacillota</taxon>
        <taxon>Bacilli</taxon>
        <taxon>Bacillales</taxon>
        <taxon>Bacillaceae</taxon>
        <taxon>Bacillus</taxon>
    </lineage>
</organism>
<accession>A0A1Y0WQT7</accession>
<dbReference type="InterPro" id="IPR036388">
    <property type="entry name" value="WH-like_DNA-bd_sf"/>
</dbReference>
<dbReference type="PROSITE" id="PS00622">
    <property type="entry name" value="HTH_LUXR_1"/>
    <property type="match status" value="1"/>
</dbReference>
<dbReference type="AlphaFoldDB" id="A0A1D8FLL5"/>
<dbReference type="PANTHER" id="PTHR43214">
    <property type="entry name" value="TWO-COMPONENT RESPONSE REGULATOR"/>
    <property type="match status" value="1"/>
</dbReference>
<evidence type="ECO:0000313" key="15">
    <source>
        <dbReference type="Proteomes" id="UP000515862"/>
    </source>
</evidence>
<evidence type="ECO:0000256" key="2">
    <source>
        <dbReference type="ARBA" id="ARBA00022490"/>
    </source>
</evidence>
<dbReference type="Pfam" id="PF00072">
    <property type="entry name" value="Response_reg"/>
    <property type="match status" value="1"/>
</dbReference>
<keyword evidence="7" id="KW-0804">Transcription</keyword>
<evidence type="ECO:0000256" key="3">
    <source>
        <dbReference type="ARBA" id="ARBA00022553"/>
    </source>
</evidence>
<dbReference type="SMR" id="A0A1D8FLL5"/>
<reference evidence="12" key="3">
    <citation type="submission" date="2020-10" db="EMBL/GenBank/DDBJ databases">
        <title>Complete genome sequence of type-strain Bacillus subtilis subsp. subtilis DSM 10.</title>
        <authorList>
            <person name="Lilge L."/>
            <person name="Hertel R."/>
            <person name="Morabbi Heravi K."/>
            <person name="Henkel M."/>
            <person name="Commichau F.M."/>
            <person name="Hausmann R."/>
        </authorList>
    </citation>
    <scope>NUCLEOTIDE SEQUENCE</scope>
    <source>
        <strain evidence="12">DSM 10</strain>
    </source>
</reference>
<dbReference type="PROSITE" id="PS50110">
    <property type="entry name" value="RESPONSE_REGULATORY"/>
    <property type="match status" value="1"/>
</dbReference>
<dbReference type="EMBL" id="CP060710">
    <property type="protein sequence ID" value="QNN27714.1"/>
    <property type="molecule type" value="Genomic_DNA"/>
</dbReference>
<dbReference type="CDD" id="cd17535">
    <property type="entry name" value="REC_NarL-like"/>
    <property type="match status" value="1"/>
</dbReference>
<dbReference type="GO" id="GO:0005737">
    <property type="term" value="C:cytoplasm"/>
    <property type="evidence" value="ECO:0007669"/>
    <property type="project" value="UniProtKB-SubCell"/>
</dbReference>
<dbReference type="Proteomes" id="UP000515862">
    <property type="component" value="Unassembled WGS sequence"/>
</dbReference>
<evidence type="ECO:0000259" key="9">
    <source>
        <dbReference type="PROSITE" id="PS50043"/>
    </source>
</evidence>
<evidence type="ECO:0000256" key="5">
    <source>
        <dbReference type="ARBA" id="ARBA00023015"/>
    </source>
</evidence>
<dbReference type="EMBL" id="JSXS01000009">
    <property type="protein sequence ID" value="KIL33555.1"/>
    <property type="molecule type" value="Genomic_DNA"/>
</dbReference>
<keyword evidence="3 8" id="KW-0597">Phosphoprotein</keyword>
<keyword evidence="2" id="KW-0963">Cytoplasm</keyword>
<evidence type="ECO:0000313" key="13">
    <source>
        <dbReference type="EMBL" id="QNN27714.1"/>
    </source>
</evidence>
<dbReference type="GeneID" id="86872294"/>
<dbReference type="InterPro" id="IPR016032">
    <property type="entry name" value="Sig_transdc_resp-reg_C-effctor"/>
</dbReference>
<evidence type="ECO:0000313" key="12">
    <source>
        <dbReference type="EMBL" id="MBK5974602.1"/>
    </source>
</evidence>
<dbReference type="InterPro" id="IPR058245">
    <property type="entry name" value="NreC/VraR/RcsB-like_REC"/>
</dbReference>